<evidence type="ECO:0000313" key="1">
    <source>
        <dbReference type="EMBL" id="SPP92281.1"/>
    </source>
</evidence>
<accession>A0A2U3PSX3</accession>
<evidence type="ECO:0000313" key="2">
    <source>
        <dbReference type="Proteomes" id="UP000246085"/>
    </source>
</evidence>
<proteinExistence type="predicted"/>
<dbReference type="EMBL" id="LS398110">
    <property type="protein sequence ID" value="SPP92281.1"/>
    <property type="molecule type" value="Genomic_DNA"/>
</dbReference>
<dbReference type="Proteomes" id="UP000246085">
    <property type="component" value="Chromosome BRAD3257"/>
</dbReference>
<organism evidence="1 2">
    <name type="scientific">Bradyrhizobium vignae</name>
    <dbReference type="NCBI Taxonomy" id="1549949"/>
    <lineage>
        <taxon>Bacteria</taxon>
        <taxon>Pseudomonadati</taxon>
        <taxon>Pseudomonadota</taxon>
        <taxon>Alphaproteobacteria</taxon>
        <taxon>Hyphomicrobiales</taxon>
        <taxon>Nitrobacteraceae</taxon>
        <taxon>Bradyrhizobium</taxon>
    </lineage>
</organism>
<gene>
    <name evidence="1" type="ORF">BRAD3257_1142</name>
</gene>
<protein>
    <submittedName>
        <fullName evidence="1">Uncharacterized protein</fullName>
    </submittedName>
</protein>
<dbReference type="AlphaFoldDB" id="A0A2U3PSX3"/>
<name>A0A2U3PSX3_9BRAD</name>
<dbReference type="KEGG" id="bvz:BRAD3257_1142"/>
<reference evidence="1 2" key="1">
    <citation type="submission" date="2018-03" db="EMBL/GenBank/DDBJ databases">
        <authorList>
            <person name="Gully D."/>
        </authorList>
    </citation>
    <scope>NUCLEOTIDE SEQUENCE [LARGE SCALE GENOMIC DNA]</scope>
    <source>
        <strain evidence="1">ORS3257</strain>
    </source>
</reference>
<sequence>MLGAEVARIGVGVKGGEPVANVIPAARPFVIPLSHTGAGMTLRRAEWLMRLFEKIVGPAAFRTVSPSRCDD</sequence>